<dbReference type="AlphaFoldDB" id="A0A165C156"/>
<proteinExistence type="predicted"/>
<dbReference type="STRING" id="1314785.A0A165C156"/>
<sequence length="591" mass="65328">MAEIQGSGGPLPAIPDDMTIVQFMLDYRHPSRPAARNAWFIDDVTGRRIGEDEIRFRTDALANGLSSRWPIEENDVVCIFSPNHIDYPVVFWALQRIGATVTFVAAQRFVIELNFAIHSTANPAYTADELMHQLKTTKAKYLLVHSFVYSVALSAARAVGIPTDFIVLVDSRGISEHSTIQSLIEVGWHGPRRYKEPRLRPGEAKTRIAMLCFSSGTTGLPKAVAIPHYAVIANVIQVATYANADPNPWERKMHRPGDVVLAVLPFYHGYGLIFILHSVLFYSMTLVVVPKFDFVSMLKSIERYRINYLPIVPPIVVLLCKHPEVSKHDLSSIRVILSSAAPVSREVTQQLMHIFPDASIAQGYGLTETTVTLSMPRLDMKIATPGSSGVLLPGVTARILRADGSLASRNEPGQLVATGPAMALCYSNNEQATKETFVDGWVYTGDEVMFDDNGELFVIDRIKELLKVKGFQVAPAELEGFLLNHSDVSDVCIAGIPDDFQGDLLLAFVVLNGAAQRRIREDPAHADAIRAALIQYVARGKAAYKQLTAGVEFVEAIPRNPSGKLLRRTLRDRARELWRTGMLTSSTKARL</sequence>
<dbReference type="InterPro" id="IPR025110">
    <property type="entry name" value="AMP-bd_C"/>
</dbReference>
<dbReference type="PANTHER" id="PTHR24096">
    <property type="entry name" value="LONG-CHAIN-FATTY-ACID--COA LIGASE"/>
    <property type="match status" value="1"/>
</dbReference>
<dbReference type="GO" id="GO:0016405">
    <property type="term" value="F:CoA-ligase activity"/>
    <property type="evidence" value="ECO:0007669"/>
    <property type="project" value="TreeGrafter"/>
</dbReference>
<dbReference type="Pfam" id="PF00501">
    <property type="entry name" value="AMP-binding"/>
    <property type="match status" value="1"/>
</dbReference>
<dbReference type="CDD" id="cd05911">
    <property type="entry name" value="Firefly_Luc_like"/>
    <property type="match status" value="1"/>
</dbReference>
<gene>
    <name evidence="4" type="ORF">LAESUDRAFT_686068</name>
</gene>
<keyword evidence="5" id="KW-1185">Reference proteome</keyword>
<name>A0A165C156_9APHY</name>
<reference evidence="4 5" key="1">
    <citation type="journal article" date="2016" name="Mol. Biol. Evol.">
        <title>Comparative Genomics of Early-Diverging Mushroom-Forming Fungi Provides Insights into the Origins of Lignocellulose Decay Capabilities.</title>
        <authorList>
            <person name="Nagy L.G."/>
            <person name="Riley R."/>
            <person name="Tritt A."/>
            <person name="Adam C."/>
            <person name="Daum C."/>
            <person name="Floudas D."/>
            <person name="Sun H."/>
            <person name="Yadav J.S."/>
            <person name="Pangilinan J."/>
            <person name="Larsson K.H."/>
            <person name="Matsuura K."/>
            <person name="Barry K."/>
            <person name="Labutti K."/>
            <person name="Kuo R."/>
            <person name="Ohm R.A."/>
            <person name="Bhattacharya S.S."/>
            <person name="Shirouzu T."/>
            <person name="Yoshinaga Y."/>
            <person name="Martin F.M."/>
            <person name="Grigoriev I.V."/>
            <person name="Hibbett D.S."/>
        </authorList>
    </citation>
    <scope>NUCLEOTIDE SEQUENCE [LARGE SCALE GENOMIC DNA]</scope>
    <source>
        <strain evidence="4 5">93-53</strain>
    </source>
</reference>
<evidence type="ECO:0000259" key="2">
    <source>
        <dbReference type="Pfam" id="PF00501"/>
    </source>
</evidence>
<protein>
    <submittedName>
        <fullName evidence="4">Amp dependent CoA ligase</fullName>
    </submittedName>
</protein>
<keyword evidence="1" id="KW-0472">Membrane</keyword>
<dbReference type="InterPro" id="IPR000873">
    <property type="entry name" value="AMP-dep_synth/lig_dom"/>
</dbReference>
<evidence type="ECO:0000256" key="1">
    <source>
        <dbReference type="SAM" id="Phobius"/>
    </source>
</evidence>
<keyword evidence="4" id="KW-0436">Ligase</keyword>
<accession>A0A165C156</accession>
<feature type="domain" description="AMP-binding enzyme C-terminal" evidence="3">
    <location>
        <begin position="477"/>
        <end position="564"/>
    </location>
</feature>
<dbReference type="OrthoDB" id="6509636at2759"/>
<dbReference type="GeneID" id="63822943"/>
<dbReference type="RefSeq" id="XP_040759753.1">
    <property type="nucleotide sequence ID" value="XM_040905914.1"/>
</dbReference>
<feature type="transmembrane region" description="Helical" evidence="1">
    <location>
        <begin position="267"/>
        <end position="289"/>
    </location>
</feature>
<dbReference type="Gene3D" id="3.40.50.12780">
    <property type="entry name" value="N-terminal domain of ligase-like"/>
    <property type="match status" value="1"/>
</dbReference>
<dbReference type="Proteomes" id="UP000076871">
    <property type="component" value="Unassembled WGS sequence"/>
</dbReference>
<dbReference type="FunCoup" id="A0A165C156">
    <property type="interactions" value="340"/>
</dbReference>
<dbReference type="InterPro" id="IPR042099">
    <property type="entry name" value="ANL_N_sf"/>
</dbReference>
<dbReference type="InterPro" id="IPR045851">
    <property type="entry name" value="AMP-bd_C_sf"/>
</dbReference>
<dbReference type="PROSITE" id="PS00455">
    <property type="entry name" value="AMP_BINDING"/>
    <property type="match status" value="1"/>
</dbReference>
<evidence type="ECO:0000313" key="4">
    <source>
        <dbReference type="EMBL" id="KZT02013.1"/>
    </source>
</evidence>
<keyword evidence="1" id="KW-1133">Transmembrane helix</keyword>
<dbReference type="Gene3D" id="3.30.300.30">
    <property type="match status" value="1"/>
</dbReference>
<dbReference type="InterPro" id="IPR020845">
    <property type="entry name" value="AMP-binding_CS"/>
</dbReference>
<dbReference type="SUPFAM" id="SSF56801">
    <property type="entry name" value="Acetyl-CoA synthetase-like"/>
    <property type="match status" value="1"/>
</dbReference>
<organism evidence="4 5">
    <name type="scientific">Laetiporus sulphureus 93-53</name>
    <dbReference type="NCBI Taxonomy" id="1314785"/>
    <lineage>
        <taxon>Eukaryota</taxon>
        <taxon>Fungi</taxon>
        <taxon>Dikarya</taxon>
        <taxon>Basidiomycota</taxon>
        <taxon>Agaricomycotina</taxon>
        <taxon>Agaricomycetes</taxon>
        <taxon>Polyporales</taxon>
        <taxon>Laetiporus</taxon>
    </lineage>
</organism>
<dbReference type="PANTHER" id="PTHR24096:SF422">
    <property type="entry name" value="BCDNA.GH02901"/>
    <property type="match status" value="1"/>
</dbReference>
<evidence type="ECO:0000313" key="5">
    <source>
        <dbReference type="Proteomes" id="UP000076871"/>
    </source>
</evidence>
<dbReference type="EMBL" id="KV427657">
    <property type="protein sequence ID" value="KZT02013.1"/>
    <property type="molecule type" value="Genomic_DNA"/>
</dbReference>
<evidence type="ECO:0000259" key="3">
    <source>
        <dbReference type="Pfam" id="PF13193"/>
    </source>
</evidence>
<feature type="domain" description="AMP-dependent synthetase/ligase" evidence="2">
    <location>
        <begin position="30"/>
        <end position="426"/>
    </location>
</feature>
<dbReference type="InParanoid" id="A0A165C156"/>
<dbReference type="Pfam" id="PF13193">
    <property type="entry name" value="AMP-binding_C"/>
    <property type="match status" value="1"/>
</dbReference>
<keyword evidence="1" id="KW-0812">Transmembrane</keyword>